<dbReference type="InterPro" id="IPR051560">
    <property type="entry name" value="MAM_domain-containing"/>
</dbReference>
<name>A0A6J8EAV1_MYTCO</name>
<sequence>MDNFGGVSYSIGCRTEKVTWVLWRCIIQYWVQQREGKMDNFRGVSYSVGCWSEKICNTPPDNITSQCNECCTKDLCNTQGCGETDLCNTQGWGKQVIITSQCNECCSTDLCNTQGCEETGCGETGNHHNVMNVVLQICVTHKAVEKQVIITSQCNECCTTDLCNTQGCGETDNNAAGVNVCYRCSGNLQSETCHKIAFCKQDEMCNMDIGSIFGKRAEPDLQCCSDNLCNGHINRTLTTIQPTQTSTTPVIPASTIAPVTLIPSKCTNTASSVASPINCDFEKVDICNYMEDNNNKIDWRRHTGMTSSLNTGPSADHTTSKGYYMYIETSLALRKGDNARIWSMTTSSTKGQCISFWYNMYGVSIGTLNVYIADNSTGTEQIKLVWSLSGNQGNTWHIANVPLSDLQSMKVIFEGIAGDGYTGDIAIDDIQLMDACPCPDSIHTPGPSTIAPLSTESHTDSTTPPSITITMTPQTSEATSTLPTTTVTLPPVSTSPTVVESTINCAFENTSICQYRQESGEEHDWLRHSGRTNSLNTGPIADHTYNTPRGHYMYLESSNSIMKGEFARLWTPMITPTKGQCLSFWYNMYGMTVGNLTIYTGKNSTGSEQLDSAICTISGNQGQSWKQKCVLLPDSKPINIVFEAETGDGYTGDIALDDVNLNFVCPCKGGLLFSVRSRNR</sequence>
<dbReference type="Pfam" id="PF00629">
    <property type="entry name" value="MAM"/>
    <property type="match status" value="2"/>
</dbReference>
<dbReference type="SUPFAM" id="SSF49899">
    <property type="entry name" value="Concanavalin A-like lectins/glucanases"/>
    <property type="match status" value="2"/>
</dbReference>
<reference evidence="3 4" key="1">
    <citation type="submission" date="2020-06" db="EMBL/GenBank/DDBJ databases">
        <authorList>
            <person name="Li R."/>
            <person name="Bekaert M."/>
        </authorList>
    </citation>
    <scope>NUCLEOTIDE SEQUENCE [LARGE SCALE GENOMIC DNA]</scope>
    <source>
        <strain evidence="4">wild</strain>
    </source>
</reference>
<evidence type="ECO:0000313" key="3">
    <source>
        <dbReference type="EMBL" id="CAC5417784.1"/>
    </source>
</evidence>
<organism evidence="3 4">
    <name type="scientific">Mytilus coruscus</name>
    <name type="common">Sea mussel</name>
    <dbReference type="NCBI Taxonomy" id="42192"/>
    <lineage>
        <taxon>Eukaryota</taxon>
        <taxon>Metazoa</taxon>
        <taxon>Spiralia</taxon>
        <taxon>Lophotrochozoa</taxon>
        <taxon>Mollusca</taxon>
        <taxon>Bivalvia</taxon>
        <taxon>Autobranchia</taxon>
        <taxon>Pteriomorphia</taxon>
        <taxon>Mytilida</taxon>
        <taxon>Mytiloidea</taxon>
        <taxon>Mytilidae</taxon>
        <taxon>Mytilinae</taxon>
        <taxon>Mytilus</taxon>
    </lineage>
</organism>
<dbReference type="OrthoDB" id="291007at2759"/>
<dbReference type="SMART" id="SM00137">
    <property type="entry name" value="MAM"/>
    <property type="match status" value="2"/>
</dbReference>
<accession>A0A6J8EAV1</accession>
<dbReference type="PRINTS" id="PR00020">
    <property type="entry name" value="MAMDOMAIN"/>
</dbReference>
<keyword evidence="4" id="KW-1185">Reference proteome</keyword>
<keyword evidence="3" id="KW-0675">Receptor</keyword>
<dbReference type="PROSITE" id="PS50060">
    <property type="entry name" value="MAM_2"/>
    <property type="match status" value="2"/>
</dbReference>
<proteinExistence type="predicted"/>
<feature type="domain" description="MAM" evidence="2">
    <location>
        <begin position="503"/>
        <end position="669"/>
    </location>
</feature>
<dbReference type="CDD" id="cd06263">
    <property type="entry name" value="MAM"/>
    <property type="match status" value="2"/>
</dbReference>
<protein>
    <submittedName>
        <fullName evidence="3">MAM domain-containing glycosylphosphatidylinositol anchor protein 1,MAM and LDL-receptor class A domain-containing protein 1,MAM and LDL-receptor class A domain-containing protein 2</fullName>
    </submittedName>
</protein>
<dbReference type="InterPro" id="IPR000998">
    <property type="entry name" value="MAM_dom"/>
</dbReference>
<dbReference type="Proteomes" id="UP000507470">
    <property type="component" value="Unassembled WGS sequence"/>
</dbReference>
<dbReference type="Gene3D" id="2.60.120.200">
    <property type="match status" value="2"/>
</dbReference>
<gene>
    <name evidence="3" type="ORF">MCOR_50267</name>
</gene>
<evidence type="ECO:0000259" key="2">
    <source>
        <dbReference type="PROSITE" id="PS50060"/>
    </source>
</evidence>
<evidence type="ECO:0000313" key="4">
    <source>
        <dbReference type="Proteomes" id="UP000507470"/>
    </source>
</evidence>
<dbReference type="AlphaFoldDB" id="A0A6J8EAV1"/>
<dbReference type="InterPro" id="IPR013320">
    <property type="entry name" value="ConA-like_dom_sf"/>
</dbReference>
<dbReference type="GO" id="GO:0016020">
    <property type="term" value="C:membrane"/>
    <property type="evidence" value="ECO:0007669"/>
    <property type="project" value="InterPro"/>
</dbReference>
<evidence type="ECO:0000256" key="1">
    <source>
        <dbReference type="SAM" id="MobiDB-lite"/>
    </source>
</evidence>
<dbReference type="PROSITE" id="PS00740">
    <property type="entry name" value="MAM_1"/>
    <property type="match status" value="1"/>
</dbReference>
<dbReference type="PANTHER" id="PTHR23282">
    <property type="entry name" value="APICAL ENDOSOMAL GLYCOPROTEIN PRECURSOR"/>
    <property type="match status" value="1"/>
</dbReference>
<feature type="region of interest" description="Disordered" evidence="1">
    <location>
        <begin position="474"/>
        <end position="493"/>
    </location>
</feature>
<dbReference type="PANTHER" id="PTHR23282:SF146">
    <property type="entry name" value="RT07201P-RELATED"/>
    <property type="match status" value="1"/>
</dbReference>
<dbReference type="EMBL" id="CACVKT020008816">
    <property type="protein sequence ID" value="CAC5417784.1"/>
    <property type="molecule type" value="Genomic_DNA"/>
</dbReference>
<feature type="domain" description="MAM" evidence="2">
    <location>
        <begin position="277"/>
        <end position="440"/>
    </location>
</feature>